<evidence type="ECO:0000313" key="5">
    <source>
        <dbReference type="Proteomes" id="UP001162131"/>
    </source>
</evidence>
<keyword evidence="1" id="KW-0677">Repeat</keyword>
<dbReference type="AlphaFoldDB" id="A0AAU9J974"/>
<organism evidence="4 5">
    <name type="scientific">Blepharisma stoltei</name>
    <dbReference type="NCBI Taxonomy" id="1481888"/>
    <lineage>
        <taxon>Eukaryota</taxon>
        <taxon>Sar</taxon>
        <taxon>Alveolata</taxon>
        <taxon>Ciliophora</taxon>
        <taxon>Postciliodesmatophora</taxon>
        <taxon>Heterotrichea</taxon>
        <taxon>Heterotrichida</taxon>
        <taxon>Blepharismidae</taxon>
        <taxon>Blepharisma</taxon>
    </lineage>
</organism>
<name>A0AAU9J974_9CILI</name>
<comment type="caution">
    <text evidence="4">The sequence shown here is derived from an EMBL/GenBank/DDBJ whole genome shotgun (WGS) entry which is preliminary data.</text>
</comment>
<dbReference type="SUPFAM" id="SSF48403">
    <property type="entry name" value="Ankyrin repeat"/>
    <property type="match status" value="1"/>
</dbReference>
<gene>
    <name evidence="4" type="ORF">BSTOLATCC_MIC30607</name>
</gene>
<accession>A0AAU9J974</accession>
<dbReference type="Gene3D" id="1.25.40.20">
    <property type="entry name" value="Ankyrin repeat-containing domain"/>
    <property type="match status" value="1"/>
</dbReference>
<dbReference type="Pfam" id="PF12796">
    <property type="entry name" value="Ank_2"/>
    <property type="match status" value="1"/>
</dbReference>
<dbReference type="EMBL" id="CAJZBQ010000030">
    <property type="protein sequence ID" value="CAG9322232.1"/>
    <property type="molecule type" value="Genomic_DNA"/>
</dbReference>
<feature type="repeat" description="ANK" evidence="3">
    <location>
        <begin position="274"/>
        <end position="306"/>
    </location>
</feature>
<evidence type="ECO:0000256" key="2">
    <source>
        <dbReference type="ARBA" id="ARBA00023043"/>
    </source>
</evidence>
<dbReference type="PROSITE" id="PS50088">
    <property type="entry name" value="ANK_REPEAT"/>
    <property type="match status" value="2"/>
</dbReference>
<sequence length="339" mass="39335">MRRNSSCLEMLKECKQSPSGRLSAELFPRRHSVHSPLISFQVQTPKLWKFSKSPSPTSQSSVSSKVQFEISRIIAHRKNPTIDNEPNIEENSFENKYNQTEGKFTSKFAGTFTIPRSKFQLISGPDWSPPSEKTKDIVPQVFEEIQLVSINSQKYTQHLKTFHKNKPQKKYIASLKKSLREMKNLKLSADDIWRMNKIIPKEPYHRPGAKEFIQACKEGDEIKAMAMVAEDKHILHVFDSMGMTGLHWACIRNYVNLARFLLSNKAYVNSSDYCHRTPMHLAAKIGSERLINLLIEYKADPLKFSNGKKLPVHMTKNEAIKIRIRRYMMENYVQQFKKK</sequence>
<proteinExistence type="predicted"/>
<evidence type="ECO:0000256" key="3">
    <source>
        <dbReference type="PROSITE-ProRule" id="PRU00023"/>
    </source>
</evidence>
<dbReference type="InterPro" id="IPR036770">
    <property type="entry name" value="Ankyrin_rpt-contain_sf"/>
</dbReference>
<keyword evidence="2 3" id="KW-0040">ANK repeat</keyword>
<dbReference type="SMART" id="SM00248">
    <property type="entry name" value="ANK"/>
    <property type="match status" value="2"/>
</dbReference>
<reference evidence="4" key="1">
    <citation type="submission" date="2021-09" db="EMBL/GenBank/DDBJ databases">
        <authorList>
            <consortium name="AG Swart"/>
            <person name="Singh M."/>
            <person name="Singh A."/>
            <person name="Seah K."/>
            <person name="Emmerich C."/>
        </authorList>
    </citation>
    <scope>NUCLEOTIDE SEQUENCE</scope>
    <source>
        <strain evidence="4">ATCC30299</strain>
    </source>
</reference>
<feature type="repeat" description="ANK" evidence="3">
    <location>
        <begin position="241"/>
        <end position="273"/>
    </location>
</feature>
<evidence type="ECO:0000256" key="1">
    <source>
        <dbReference type="ARBA" id="ARBA00022737"/>
    </source>
</evidence>
<dbReference type="Proteomes" id="UP001162131">
    <property type="component" value="Unassembled WGS sequence"/>
</dbReference>
<protein>
    <submittedName>
        <fullName evidence="4">Uncharacterized protein</fullName>
    </submittedName>
</protein>
<dbReference type="PANTHER" id="PTHR24171">
    <property type="entry name" value="ANKYRIN REPEAT DOMAIN-CONTAINING PROTEIN 39-RELATED"/>
    <property type="match status" value="1"/>
</dbReference>
<keyword evidence="5" id="KW-1185">Reference proteome</keyword>
<evidence type="ECO:0000313" key="4">
    <source>
        <dbReference type="EMBL" id="CAG9322232.1"/>
    </source>
</evidence>
<dbReference type="InterPro" id="IPR002110">
    <property type="entry name" value="Ankyrin_rpt"/>
</dbReference>
<dbReference type="PROSITE" id="PS50297">
    <property type="entry name" value="ANK_REP_REGION"/>
    <property type="match status" value="2"/>
</dbReference>